<evidence type="ECO:0000313" key="3">
    <source>
        <dbReference type="Proteomes" id="UP000240608"/>
    </source>
</evidence>
<dbReference type="PANTHER" id="PTHR37841">
    <property type="entry name" value="GLR2918 PROTEIN"/>
    <property type="match status" value="1"/>
</dbReference>
<gene>
    <name evidence="2" type="ORF">C9994_08835</name>
</gene>
<evidence type="ECO:0008006" key="4">
    <source>
        <dbReference type="Google" id="ProtNLM"/>
    </source>
</evidence>
<feature type="chain" id="PRO_5015778261" description="WG repeat-containing protein" evidence="1">
    <location>
        <begin position="18"/>
        <end position="448"/>
    </location>
</feature>
<proteinExistence type="predicted"/>
<evidence type="ECO:0000313" key="2">
    <source>
        <dbReference type="EMBL" id="PTB96117.1"/>
    </source>
</evidence>
<dbReference type="PANTHER" id="PTHR37841:SF1">
    <property type="entry name" value="DUF3298 DOMAIN-CONTAINING PROTEIN"/>
    <property type="match status" value="1"/>
</dbReference>
<evidence type="ECO:0000256" key="1">
    <source>
        <dbReference type="SAM" id="SignalP"/>
    </source>
</evidence>
<protein>
    <recommendedName>
        <fullName evidence="4">WG repeat-containing protein</fullName>
    </recommendedName>
</protein>
<dbReference type="Proteomes" id="UP000240608">
    <property type="component" value="Unassembled WGS sequence"/>
</dbReference>
<name>A0A2T4DQP6_9BACT</name>
<feature type="signal peptide" evidence="1">
    <location>
        <begin position="1"/>
        <end position="17"/>
    </location>
</feature>
<reference evidence="2 3" key="1">
    <citation type="submission" date="2018-03" db="EMBL/GenBank/DDBJ databases">
        <title>Cross-interface Injection: A General Nanoliter Liquid Handling Method Applied to Single Cells Genome Amplification Automated Nanoliter Liquid Handling Applied to Single Cell Multiple Displacement Amplification.</title>
        <authorList>
            <person name="Yun J."/>
            <person name="Xu P."/>
            <person name="Xu J."/>
            <person name="Dai X."/>
            <person name="Wang Y."/>
            <person name="Zheng X."/>
            <person name="Cao C."/>
            <person name="Yi Q."/>
            <person name="Zhu Y."/>
            <person name="Wang L."/>
            <person name="Dong Z."/>
            <person name="Huang Y."/>
            <person name="Huang L."/>
            <person name="Du W."/>
        </authorList>
    </citation>
    <scope>NUCLEOTIDE SEQUENCE [LARGE SCALE GENOMIC DNA]</scope>
    <source>
        <strain evidence="2 3">Z-D1-2</strain>
    </source>
</reference>
<dbReference type="AlphaFoldDB" id="A0A2T4DQP6"/>
<dbReference type="PROSITE" id="PS51257">
    <property type="entry name" value="PROKAR_LIPOPROTEIN"/>
    <property type="match status" value="1"/>
</dbReference>
<dbReference type="Pfam" id="PF14903">
    <property type="entry name" value="WG_beta_rep"/>
    <property type="match status" value="5"/>
</dbReference>
<comment type="caution">
    <text evidence="2">The sequence shown here is derived from an EMBL/GenBank/DDBJ whole genome shotgun (WGS) entry which is preliminary data.</text>
</comment>
<keyword evidence="1" id="KW-0732">Signal</keyword>
<dbReference type="EMBL" id="PYVU01000066">
    <property type="protein sequence ID" value="PTB96117.1"/>
    <property type="molecule type" value="Genomic_DNA"/>
</dbReference>
<accession>A0A2T4DQP6</accession>
<dbReference type="InterPro" id="IPR032774">
    <property type="entry name" value="WG_beta_rep"/>
</dbReference>
<sequence length="448" mass="51347">MRSLLFFFISILCAASACQKQNSTNKASLTMNSSKKHDSPLADTFKLADDILIPFRTKDSLFGYVNKAGEMVIEPQWPMAYPFSGSRAPVLNNAEEAIAMIDREGNYITDFKYTRMAPSGHPGHWQVQLLGGQWGIIDTMGNEVIPIGFERMGYIKELGWYLARLEGKLGYVDATGKIMLPFEYERLEYINRDGGFPHIWCKKDGRYLYLDTNLHRFIQETFDESNTFIYGRAWVQNGDRNYLINTTGEEVLDLSQYAFLINSHPEVGIIARGEYPEFKYGLININSGEELKTLSFDNIDQFHEGHAIASIKDSTGQTLEGIINDKGEWTVEPKYEYITYYHHSRFLAQEVGSNQATQLIDENGEILYTSTYWIDSFFDLSNDEFLKIEDFSTEPSTKGVIDYMGNEILPIVYQEFSDDAFGDDGLIQVRKNDTYYYADIHGNEYIEK</sequence>
<organism evidence="2 3">
    <name type="scientific">Marivirga lumbricoides</name>
    <dbReference type="NCBI Taxonomy" id="1046115"/>
    <lineage>
        <taxon>Bacteria</taxon>
        <taxon>Pseudomonadati</taxon>
        <taxon>Bacteroidota</taxon>
        <taxon>Cytophagia</taxon>
        <taxon>Cytophagales</taxon>
        <taxon>Marivirgaceae</taxon>
        <taxon>Marivirga</taxon>
    </lineage>
</organism>